<feature type="domain" description="BHLH" evidence="4">
    <location>
        <begin position="522"/>
        <end position="547"/>
    </location>
</feature>
<dbReference type="Gramene" id="TuG1812G0200003035.01.T02">
    <property type="protein sequence ID" value="TuG1812G0200003035.01.T02"/>
    <property type="gene ID" value="TuG1812G0200003035.01"/>
</dbReference>
<evidence type="ECO:0000313" key="5">
    <source>
        <dbReference type="EnsemblPlants" id="TuG1812G0200003035.01.T02"/>
    </source>
</evidence>
<dbReference type="Proteomes" id="UP000015106">
    <property type="component" value="Chromosome 2"/>
</dbReference>
<dbReference type="GO" id="GO:0046983">
    <property type="term" value="F:protein dimerization activity"/>
    <property type="evidence" value="ECO:0007669"/>
    <property type="project" value="InterPro"/>
</dbReference>
<dbReference type="EnsemblPlants" id="TuG1812G0200003035.01.T02">
    <property type="protein sequence ID" value="TuG1812G0200003035.01.T02"/>
    <property type="gene ID" value="TuG1812G0200003035.01"/>
</dbReference>
<evidence type="ECO:0000313" key="6">
    <source>
        <dbReference type="Proteomes" id="UP000015106"/>
    </source>
</evidence>
<dbReference type="Pfam" id="PF23176">
    <property type="entry name" value="bHLH_LHW"/>
    <property type="match status" value="1"/>
</dbReference>
<evidence type="ECO:0008006" key="7">
    <source>
        <dbReference type="Google" id="ProtNLM"/>
    </source>
</evidence>
<keyword evidence="1" id="KW-0805">Transcription regulation</keyword>
<evidence type="ECO:0000259" key="4">
    <source>
        <dbReference type="Pfam" id="PF23176"/>
    </source>
</evidence>
<organism evidence="5 6">
    <name type="scientific">Triticum urartu</name>
    <name type="common">Red wild einkorn</name>
    <name type="synonym">Crithodium urartu</name>
    <dbReference type="NCBI Taxonomy" id="4572"/>
    <lineage>
        <taxon>Eukaryota</taxon>
        <taxon>Viridiplantae</taxon>
        <taxon>Streptophyta</taxon>
        <taxon>Embryophyta</taxon>
        <taxon>Tracheophyta</taxon>
        <taxon>Spermatophyta</taxon>
        <taxon>Magnoliopsida</taxon>
        <taxon>Liliopsida</taxon>
        <taxon>Poales</taxon>
        <taxon>Poaceae</taxon>
        <taxon>BOP clade</taxon>
        <taxon>Pooideae</taxon>
        <taxon>Triticodae</taxon>
        <taxon>Triticeae</taxon>
        <taxon>Triticinae</taxon>
        <taxon>Triticum</taxon>
    </lineage>
</organism>
<proteinExistence type="predicted"/>
<sequence>MGLNTESLRGLCSDRLWKYAVFWSIKSEKHGILTWEDGYVDKMTKNTRDHYGGSADGDNQIITPTSNDGQYQSYPFCPIEAALLRMSSHSYSLGEEIIGKVAIMGQHCWISSSDLRSTLVYKYHEDWQFQFAAGIKTVLLVPVIPYGVLHLGSLCMPQVLESSALATHMKDLFYKIYNPSIPHNPSATGFCYSNSLKRPTADVSLDPADVLAHDLFDVINNSAQLFTIEHLSLPHPFTPSEFPMLEDVITGAYDIGLTTCSDESDLWTNVHEAPSELTHCKTLVDPEMKNLSFMDKLINSNSKLSCTSVINIQDADYNNIDDFILAYMAQEYQEHTCGSTLVLNDDVVTSDSSIHSKMHKDLEAIPREDIESFMWHGRLKQQESTSHSLLQANGNKAYSYSHLETNDYAEFLVDAITNQVGNIPNSCSYHSTDSSTSSGTQIQREDHALRLEESAIPDPFGGREFSLTSVEEGFMTSKMTVSLPKGINRTMTEECVVHTIQDMHREISVEIKHEGGKKELHRPRPRDRQLIQDRMKELRELIPNASK</sequence>
<name>A0A8R7THV2_TRIUA</name>
<evidence type="ECO:0000259" key="3">
    <source>
        <dbReference type="Pfam" id="PF14215"/>
    </source>
</evidence>
<dbReference type="InterPro" id="IPR011598">
    <property type="entry name" value="bHLH_dom"/>
</dbReference>
<reference evidence="5" key="2">
    <citation type="submission" date="2018-03" db="EMBL/GenBank/DDBJ databases">
        <title>The Triticum urartu genome reveals the dynamic nature of wheat genome evolution.</title>
        <authorList>
            <person name="Ling H."/>
            <person name="Ma B."/>
            <person name="Shi X."/>
            <person name="Liu H."/>
            <person name="Dong L."/>
            <person name="Sun H."/>
            <person name="Cao Y."/>
            <person name="Gao Q."/>
            <person name="Zheng S."/>
            <person name="Li Y."/>
            <person name="Yu Y."/>
            <person name="Du H."/>
            <person name="Qi M."/>
            <person name="Li Y."/>
            <person name="Yu H."/>
            <person name="Cui Y."/>
            <person name="Wang N."/>
            <person name="Chen C."/>
            <person name="Wu H."/>
            <person name="Zhao Y."/>
            <person name="Zhang J."/>
            <person name="Li Y."/>
            <person name="Zhou W."/>
            <person name="Zhang B."/>
            <person name="Hu W."/>
            <person name="Eijk M."/>
            <person name="Tang J."/>
            <person name="Witsenboer H."/>
            <person name="Zhao S."/>
            <person name="Li Z."/>
            <person name="Zhang A."/>
            <person name="Wang D."/>
            <person name="Liang C."/>
        </authorList>
    </citation>
    <scope>NUCLEOTIDE SEQUENCE [LARGE SCALE GENOMIC DNA]</scope>
    <source>
        <strain evidence="5">cv. G1812</strain>
    </source>
</reference>
<protein>
    <recommendedName>
        <fullName evidence="7">Transcription factor MYC/MYB N-terminal domain-containing protein</fullName>
    </recommendedName>
</protein>
<dbReference type="PANTHER" id="PTHR46196">
    <property type="entry name" value="TRANSCRIPTION FACTOR BHLH155-LIKE ISOFORM X1-RELATED"/>
    <property type="match status" value="1"/>
</dbReference>
<dbReference type="Pfam" id="PF14215">
    <property type="entry name" value="bHLH-MYC_N"/>
    <property type="match status" value="1"/>
</dbReference>
<keyword evidence="6" id="KW-1185">Reference proteome</keyword>
<gene>
    <name evidence="5" type="primary">LOC125537607</name>
</gene>
<accession>A0A8R7THV2</accession>
<dbReference type="InterPro" id="IPR043561">
    <property type="entry name" value="LHW-like"/>
</dbReference>
<feature type="domain" description="Transcription factor MYC/MYB N-terminal" evidence="3">
    <location>
        <begin position="6"/>
        <end position="173"/>
    </location>
</feature>
<evidence type="ECO:0000256" key="2">
    <source>
        <dbReference type="ARBA" id="ARBA00023163"/>
    </source>
</evidence>
<dbReference type="InterPro" id="IPR025610">
    <property type="entry name" value="MYC/MYB_N"/>
</dbReference>
<evidence type="ECO:0000256" key="1">
    <source>
        <dbReference type="ARBA" id="ARBA00023015"/>
    </source>
</evidence>
<dbReference type="GO" id="GO:0003700">
    <property type="term" value="F:DNA-binding transcription factor activity"/>
    <property type="evidence" value="ECO:0007669"/>
    <property type="project" value="InterPro"/>
</dbReference>
<keyword evidence="2" id="KW-0804">Transcription</keyword>
<reference evidence="6" key="1">
    <citation type="journal article" date="2013" name="Nature">
        <title>Draft genome of the wheat A-genome progenitor Triticum urartu.</title>
        <authorList>
            <person name="Ling H.Q."/>
            <person name="Zhao S."/>
            <person name="Liu D."/>
            <person name="Wang J."/>
            <person name="Sun H."/>
            <person name="Zhang C."/>
            <person name="Fan H."/>
            <person name="Li D."/>
            <person name="Dong L."/>
            <person name="Tao Y."/>
            <person name="Gao C."/>
            <person name="Wu H."/>
            <person name="Li Y."/>
            <person name="Cui Y."/>
            <person name="Guo X."/>
            <person name="Zheng S."/>
            <person name="Wang B."/>
            <person name="Yu K."/>
            <person name="Liang Q."/>
            <person name="Yang W."/>
            <person name="Lou X."/>
            <person name="Chen J."/>
            <person name="Feng M."/>
            <person name="Jian J."/>
            <person name="Zhang X."/>
            <person name="Luo G."/>
            <person name="Jiang Y."/>
            <person name="Liu J."/>
            <person name="Wang Z."/>
            <person name="Sha Y."/>
            <person name="Zhang B."/>
            <person name="Wu H."/>
            <person name="Tang D."/>
            <person name="Shen Q."/>
            <person name="Xue P."/>
            <person name="Zou S."/>
            <person name="Wang X."/>
            <person name="Liu X."/>
            <person name="Wang F."/>
            <person name="Yang Y."/>
            <person name="An X."/>
            <person name="Dong Z."/>
            <person name="Zhang K."/>
            <person name="Zhang X."/>
            <person name="Luo M.C."/>
            <person name="Dvorak J."/>
            <person name="Tong Y."/>
            <person name="Wang J."/>
            <person name="Yang H."/>
            <person name="Li Z."/>
            <person name="Wang D."/>
            <person name="Zhang A."/>
            <person name="Wang J."/>
        </authorList>
    </citation>
    <scope>NUCLEOTIDE SEQUENCE</scope>
    <source>
        <strain evidence="6">cv. G1812</strain>
    </source>
</reference>
<dbReference type="AlphaFoldDB" id="A0A8R7THV2"/>
<reference evidence="5" key="3">
    <citation type="submission" date="2022-06" db="UniProtKB">
        <authorList>
            <consortium name="EnsemblPlants"/>
        </authorList>
    </citation>
    <scope>IDENTIFICATION</scope>
</reference>
<dbReference type="PANTHER" id="PTHR46196:SF3">
    <property type="entry name" value="TRANSCRIPTION FACTOR LHW-LIKE ISOFORM X1"/>
    <property type="match status" value="1"/>
</dbReference>